<feature type="non-terminal residue" evidence="2">
    <location>
        <position position="1"/>
    </location>
</feature>
<dbReference type="OrthoDB" id="416278at2759"/>
<gene>
    <name evidence="2" type="primary">Pol</name>
    <name evidence="2" type="ORF">SNEC2469_LOCUS30830</name>
</gene>
<feature type="non-terminal residue" evidence="2">
    <location>
        <position position="571"/>
    </location>
</feature>
<name>A0A813BKB5_9DINO</name>
<organism evidence="2 3">
    <name type="scientific">Symbiodinium necroappetens</name>
    <dbReference type="NCBI Taxonomy" id="1628268"/>
    <lineage>
        <taxon>Eukaryota</taxon>
        <taxon>Sar</taxon>
        <taxon>Alveolata</taxon>
        <taxon>Dinophyceae</taxon>
        <taxon>Suessiales</taxon>
        <taxon>Symbiodiniaceae</taxon>
        <taxon>Symbiodinium</taxon>
    </lineage>
</organism>
<dbReference type="EMBL" id="CAJNJA010072898">
    <property type="protein sequence ID" value="CAE7908124.1"/>
    <property type="molecule type" value="Genomic_DNA"/>
</dbReference>
<protein>
    <submittedName>
        <fullName evidence="2">Pol protein</fullName>
    </submittedName>
</protein>
<dbReference type="AlphaFoldDB" id="A0A813BKB5"/>
<dbReference type="Proteomes" id="UP000601435">
    <property type="component" value="Unassembled WGS sequence"/>
</dbReference>
<evidence type="ECO:0000313" key="2">
    <source>
        <dbReference type="EMBL" id="CAE7908124.1"/>
    </source>
</evidence>
<evidence type="ECO:0000259" key="1">
    <source>
        <dbReference type="Pfam" id="PF00078"/>
    </source>
</evidence>
<feature type="domain" description="Reverse transcriptase" evidence="1">
    <location>
        <begin position="76"/>
        <end position="305"/>
    </location>
</feature>
<accession>A0A813BKB5</accession>
<comment type="caution">
    <text evidence="2">The sequence shown here is derived from an EMBL/GenBank/DDBJ whole genome shotgun (WGS) entry which is preliminary data.</text>
</comment>
<dbReference type="InterPro" id="IPR000477">
    <property type="entry name" value="RT_dom"/>
</dbReference>
<dbReference type="SUPFAM" id="SSF56672">
    <property type="entry name" value="DNA/RNA polymerases"/>
    <property type="match status" value="1"/>
</dbReference>
<reference evidence="2" key="1">
    <citation type="submission" date="2021-02" db="EMBL/GenBank/DDBJ databases">
        <authorList>
            <person name="Dougan E. K."/>
            <person name="Rhodes N."/>
            <person name="Thang M."/>
            <person name="Chan C."/>
        </authorList>
    </citation>
    <scope>NUCLEOTIDE SEQUENCE</scope>
</reference>
<proteinExistence type="predicted"/>
<dbReference type="Pfam" id="PF00078">
    <property type="entry name" value="RVT_1"/>
    <property type="match status" value="1"/>
</dbReference>
<sequence length="571" mass="63349">LTPEEFRRHLKKRMSGAPGADGWKPEELASFPQDTWRTFLGLWEDWCTRKVFPDNLQHSKQVFLPKEEVLSDVTPVDKLRPICIQPVLCRVLASCMAERAQAWILAKVSADTHGALKGRGVEAGVLSLDAALSRDDILMSLDAYKCFDFMSPELSVGLLEHEGMHPQWAQHLSHMWGCQHRWLQFSGATDACPSVVSNSVPQGCAMAPMALVCMLLEATRAVQASAAGAKLQQSVFVDDRTLVASDPTVALGAWTCWGQWCGRLGLKENLKKLAVVCRVPWKRRVLVQGGIPVRSFTDSTRVLGVDFDVGEAGLGVPTHDARVVKAERVLQRLARAPLGARLKRLLFRTRASPLLAWGVWFHSDNKKEDAKLTTRIKRLLGRVTTMGSRDLWMLLEGPWVSSCFAAGTSAVAGLVRAREYWITRGVVLPGARWQKRVDKFLTASDFQQALPGQWVHPGVGVIDITGAQPRAQLGRALHLLREAYRLRPLLRCMRVHARMDVRCSMVVLLVRLCLAPLRMEPPWLDVLGVIVSRFLRGTTSAGSARTFPTAALVYRNTLSGADLDGLVVREI</sequence>
<dbReference type="InterPro" id="IPR043502">
    <property type="entry name" value="DNA/RNA_pol_sf"/>
</dbReference>
<keyword evidence="3" id="KW-1185">Reference proteome</keyword>
<evidence type="ECO:0000313" key="3">
    <source>
        <dbReference type="Proteomes" id="UP000601435"/>
    </source>
</evidence>